<keyword evidence="3" id="KW-1185">Reference proteome</keyword>
<dbReference type="Proteomes" id="UP001162480">
    <property type="component" value="Chromosome 3"/>
</dbReference>
<evidence type="ECO:0000256" key="1">
    <source>
        <dbReference type="SAM" id="MobiDB-lite"/>
    </source>
</evidence>
<evidence type="ECO:0000313" key="3">
    <source>
        <dbReference type="Proteomes" id="UP001162480"/>
    </source>
</evidence>
<sequence>MEFQDDAAIKGELYPPLKRKSRQLESRIRCLKRHRGHNPERVFKSRHRNKKQEKQSPLNAYANVIDIYRYSMYMHKRISVIAELRWLP</sequence>
<dbReference type="AlphaFoldDB" id="A0AA36EYI9"/>
<reference evidence="2" key="1">
    <citation type="submission" date="2023-08" db="EMBL/GenBank/DDBJ databases">
        <authorList>
            <person name="Alioto T."/>
            <person name="Alioto T."/>
            <person name="Gomez Garrido J."/>
        </authorList>
    </citation>
    <scope>NUCLEOTIDE SEQUENCE</scope>
</reference>
<evidence type="ECO:0000313" key="2">
    <source>
        <dbReference type="EMBL" id="CAI9719016.1"/>
    </source>
</evidence>
<gene>
    <name evidence="2" type="ORF">OCTVUL_1B016170</name>
</gene>
<organism evidence="2 3">
    <name type="scientific">Octopus vulgaris</name>
    <name type="common">Common octopus</name>
    <dbReference type="NCBI Taxonomy" id="6645"/>
    <lineage>
        <taxon>Eukaryota</taxon>
        <taxon>Metazoa</taxon>
        <taxon>Spiralia</taxon>
        <taxon>Lophotrochozoa</taxon>
        <taxon>Mollusca</taxon>
        <taxon>Cephalopoda</taxon>
        <taxon>Coleoidea</taxon>
        <taxon>Octopodiformes</taxon>
        <taxon>Octopoda</taxon>
        <taxon>Incirrata</taxon>
        <taxon>Octopodidae</taxon>
        <taxon>Octopus</taxon>
    </lineage>
</organism>
<feature type="region of interest" description="Disordered" evidence="1">
    <location>
        <begin position="35"/>
        <end position="56"/>
    </location>
</feature>
<name>A0AA36EYI9_OCTVU</name>
<accession>A0AA36EYI9</accession>
<protein>
    <submittedName>
        <fullName evidence="2">Uncharacterized protein</fullName>
    </submittedName>
</protein>
<proteinExistence type="predicted"/>
<dbReference type="EMBL" id="OX597816">
    <property type="protein sequence ID" value="CAI9719016.1"/>
    <property type="molecule type" value="Genomic_DNA"/>
</dbReference>